<dbReference type="AlphaFoldDB" id="A0A437PXF1"/>
<reference evidence="3 4" key="1">
    <citation type="submission" date="2019-01" db="EMBL/GenBank/DDBJ databases">
        <authorList>
            <person name="Chen W.-M."/>
        </authorList>
    </citation>
    <scope>NUCLEOTIDE SEQUENCE [LARGE SCALE GENOMIC DNA]</scope>
    <source>
        <strain evidence="3 4">FSY-15</strain>
    </source>
</reference>
<sequence>MRKLFRILSICLLALVYFFASSQQVMAQKSLVTGNIFSLQIKGGLNMSQIKTEAGSFSSVINESLATNQGYVLGASLRLGRKLFIQPEVLFSQKGGQLKVNPIGVMTGNVFDMKYTTLDVPVLIGYKMGLFHIVGGPLFSNYISQDSGLSDALKNAYSSYVSGDGLKKSTLSYQVGAGVTLLGLTLDVRYEGGLQNIINTSSLPTYLGDLSQKPNVFQATLGIKIL</sequence>
<accession>A0A437PXF1</accession>
<proteinExistence type="predicted"/>
<evidence type="ECO:0000313" key="4">
    <source>
        <dbReference type="Proteomes" id="UP000282832"/>
    </source>
</evidence>
<dbReference type="OrthoDB" id="1001536at2"/>
<feature type="signal peptide" evidence="1">
    <location>
        <begin position="1"/>
        <end position="27"/>
    </location>
</feature>
<gene>
    <name evidence="3" type="ORF">EOJ36_02680</name>
</gene>
<feature type="chain" id="PRO_5019086717" evidence="1">
    <location>
        <begin position="28"/>
        <end position="226"/>
    </location>
</feature>
<evidence type="ECO:0000259" key="2">
    <source>
        <dbReference type="Pfam" id="PF13568"/>
    </source>
</evidence>
<dbReference type="RefSeq" id="WP_127802471.1">
    <property type="nucleotide sequence ID" value="NZ_SACY01000001.1"/>
</dbReference>
<keyword evidence="4" id="KW-1185">Reference proteome</keyword>
<name>A0A437PXF1_9BACT</name>
<dbReference type="InterPro" id="IPR025665">
    <property type="entry name" value="Beta-barrel_OMP_2"/>
</dbReference>
<dbReference type="Pfam" id="PF13568">
    <property type="entry name" value="OMP_b-brl_2"/>
    <property type="match status" value="1"/>
</dbReference>
<dbReference type="EMBL" id="SACY01000001">
    <property type="protein sequence ID" value="RVU26920.1"/>
    <property type="molecule type" value="Genomic_DNA"/>
</dbReference>
<evidence type="ECO:0000313" key="3">
    <source>
        <dbReference type="EMBL" id="RVU26920.1"/>
    </source>
</evidence>
<comment type="caution">
    <text evidence="3">The sequence shown here is derived from an EMBL/GenBank/DDBJ whole genome shotgun (WGS) entry which is preliminary data.</text>
</comment>
<evidence type="ECO:0000256" key="1">
    <source>
        <dbReference type="SAM" id="SignalP"/>
    </source>
</evidence>
<feature type="domain" description="Outer membrane protein beta-barrel" evidence="2">
    <location>
        <begin position="31"/>
        <end position="199"/>
    </location>
</feature>
<protein>
    <submittedName>
        <fullName evidence="3">PorT family protein</fullName>
    </submittedName>
</protein>
<keyword evidence="1" id="KW-0732">Signal</keyword>
<organism evidence="3 4">
    <name type="scientific">Sandaracinomonas limnophila</name>
    <dbReference type="NCBI Taxonomy" id="1862386"/>
    <lineage>
        <taxon>Bacteria</taxon>
        <taxon>Pseudomonadati</taxon>
        <taxon>Bacteroidota</taxon>
        <taxon>Cytophagia</taxon>
        <taxon>Cytophagales</taxon>
        <taxon>Flectobacillaceae</taxon>
        <taxon>Sandaracinomonas</taxon>
    </lineage>
</organism>
<dbReference type="Proteomes" id="UP000282832">
    <property type="component" value="Unassembled WGS sequence"/>
</dbReference>